<sequence>MKKTLFLMAFFTLMSSCSNANKVHDKWIGESKQKLIKNWGSPVRIFTDDQGNEVFLYADQVFTDNDGSGIAGPYYWKYNYIYVNKEGKVFSWHNEKQKFPPQEVDSEKVIGLNIQKAK</sequence>
<dbReference type="PROSITE" id="PS51257">
    <property type="entry name" value="PROKAR_LIPOPROTEIN"/>
    <property type="match status" value="1"/>
</dbReference>
<protein>
    <recommendedName>
        <fullName evidence="4">Lipoprotein</fullName>
    </recommendedName>
</protein>
<accession>A0A444VY57</accession>
<proteinExistence type="predicted"/>
<comment type="caution">
    <text evidence="2">The sequence shown here is derived from an EMBL/GenBank/DDBJ whole genome shotgun (WGS) entry which is preliminary data.</text>
</comment>
<dbReference type="Proteomes" id="UP000290433">
    <property type="component" value="Unassembled WGS sequence"/>
</dbReference>
<name>A0A444VY57_9FLAO</name>
<reference evidence="2 3" key="1">
    <citation type="submission" date="2014-12" db="EMBL/GenBank/DDBJ databases">
        <title>Genome sequence of Flavobacterium anhuiense RCM74.</title>
        <authorList>
            <person name="Kim J.F."/>
            <person name="Song J.Y."/>
            <person name="Kwak M.-J."/>
            <person name="Lee S.-W."/>
        </authorList>
    </citation>
    <scope>NUCLEOTIDE SEQUENCE [LARGE SCALE GENOMIC DNA]</scope>
    <source>
        <strain evidence="2 3">RCM74</strain>
    </source>
</reference>
<evidence type="ECO:0000313" key="3">
    <source>
        <dbReference type="Proteomes" id="UP000290433"/>
    </source>
</evidence>
<gene>
    <name evidence="2" type="ORF">NU08_2405</name>
</gene>
<evidence type="ECO:0008006" key="4">
    <source>
        <dbReference type="Google" id="ProtNLM"/>
    </source>
</evidence>
<organism evidence="2 3">
    <name type="scientific">Flavobacterium anhuiense</name>
    <dbReference type="NCBI Taxonomy" id="459526"/>
    <lineage>
        <taxon>Bacteria</taxon>
        <taxon>Pseudomonadati</taxon>
        <taxon>Bacteroidota</taxon>
        <taxon>Flavobacteriia</taxon>
        <taxon>Flavobacteriales</taxon>
        <taxon>Flavobacteriaceae</taxon>
        <taxon>Flavobacterium</taxon>
    </lineage>
</organism>
<dbReference type="OrthoDB" id="1375362at2"/>
<feature type="chain" id="PRO_5019490357" description="Lipoprotein" evidence="1">
    <location>
        <begin position="21"/>
        <end position="118"/>
    </location>
</feature>
<keyword evidence="1" id="KW-0732">Signal</keyword>
<dbReference type="EMBL" id="JUIV01000008">
    <property type="protein sequence ID" value="RYJ38428.1"/>
    <property type="molecule type" value="Genomic_DNA"/>
</dbReference>
<feature type="signal peptide" evidence="1">
    <location>
        <begin position="1"/>
        <end position="20"/>
    </location>
</feature>
<evidence type="ECO:0000256" key="1">
    <source>
        <dbReference type="SAM" id="SignalP"/>
    </source>
</evidence>
<dbReference type="RefSeq" id="WP_129747253.1">
    <property type="nucleotide sequence ID" value="NZ_JUIV01000008.1"/>
</dbReference>
<evidence type="ECO:0000313" key="2">
    <source>
        <dbReference type="EMBL" id="RYJ38428.1"/>
    </source>
</evidence>
<dbReference type="AlphaFoldDB" id="A0A444VY57"/>